<name>A0A5J4YRS2_PORPP</name>
<dbReference type="OrthoDB" id="2013972at2759"/>
<proteinExistence type="predicted"/>
<keyword evidence="3" id="KW-1185">Reference proteome</keyword>
<reference evidence="3" key="1">
    <citation type="journal article" date="2019" name="Nat. Commun.">
        <title>Expansion of phycobilisome linker gene families in mesophilic red algae.</title>
        <authorList>
            <person name="Lee J."/>
            <person name="Kim D."/>
            <person name="Bhattacharya D."/>
            <person name="Yoon H.S."/>
        </authorList>
    </citation>
    <scope>NUCLEOTIDE SEQUENCE [LARGE SCALE GENOMIC DNA]</scope>
    <source>
        <strain evidence="3">CCMP 1328</strain>
    </source>
</reference>
<dbReference type="InterPro" id="IPR029063">
    <property type="entry name" value="SAM-dependent_MTases_sf"/>
</dbReference>
<dbReference type="EMBL" id="VRMN01000007">
    <property type="protein sequence ID" value="KAA8493434.1"/>
    <property type="molecule type" value="Genomic_DNA"/>
</dbReference>
<accession>A0A5J4YRS2</accession>
<dbReference type="Gene3D" id="3.40.50.150">
    <property type="entry name" value="Vaccinia Virus protein VP39"/>
    <property type="match status" value="1"/>
</dbReference>
<dbReference type="InterPro" id="IPR013216">
    <property type="entry name" value="Methyltransf_11"/>
</dbReference>
<sequence length="206" mass="22572">MGLLELLHARFRASILCAVMFRKPQLDKAHRRAVAAELADQNIRVEIVDAQSISIFAGHAFGLVTCCCAFLFCQKPLRVIREVRRGLKPGGTLSATHWRNLVIAVVGCAAVQAVLGVPPPKPLFNPMASAQPGVVEGYLSQDGFDPATTEVAASQYRSRFGEPREGRRMALMPVRDKLVELHEQETESDMIENAMDAAVKCFVELG</sequence>
<dbReference type="Proteomes" id="UP000324585">
    <property type="component" value="Unassembled WGS sequence"/>
</dbReference>
<evidence type="ECO:0000259" key="1">
    <source>
        <dbReference type="Pfam" id="PF08241"/>
    </source>
</evidence>
<dbReference type="SUPFAM" id="SSF53335">
    <property type="entry name" value="S-adenosyl-L-methionine-dependent methyltransferases"/>
    <property type="match status" value="1"/>
</dbReference>
<gene>
    <name evidence="2" type="ORF">FVE85_8879</name>
</gene>
<dbReference type="AlphaFoldDB" id="A0A5J4YRS2"/>
<comment type="caution">
    <text evidence="2">The sequence shown here is derived from an EMBL/GenBank/DDBJ whole genome shotgun (WGS) entry which is preliminary data.</text>
</comment>
<dbReference type="GO" id="GO:0008757">
    <property type="term" value="F:S-adenosylmethionine-dependent methyltransferase activity"/>
    <property type="evidence" value="ECO:0007669"/>
    <property type="project" value="InterPro"/>
</dbReference>
<dbReference type="CDD" id="cd02440">
    <property type="entry name" value="AdoMet_MTases"/>
    <property type="match status" value="1"/>
</dbReference>
<evidence type="ECO:0000313" key="2">
    <source>
        <dbReference type="EMBL" id="KAA8493434.1"/>
    </source>
</evidence>
<evidence type="ECO:0000313" key="3">
    <source>
        <dbReference type="Proteomes" id="UP000324585"/>
    </source>
</evidence>
<organism evidence="2 3">
    <name type="scientific">Porphyridium purpureum</name>
    <name type="common">Red alga</name>
    <name type="synonym">Porphyridium cruentum</name>
    <dbReference type="NCBI Taxonomy" id="35688"/>
    <lineage>
        <taxon>Eukaryota</taxon>
        <taxon>Rhodophyta</taxon>
        <taxon>Bangiophyceae</taxon>
        <taxon>Porphyridiales</taxon>
        <taxon>Porphyridiaceae</taxon>
        <taxon>Porphyridium</taxon>
    </lineage>
</organism>
<dbReference type="Pfam" id="PF08241">
    <property type="entry name" value="Methyltransf_11"/>
    <property type="match status" value="1"/>
</dbReference>
<feature type="domain" description="Methyltransferase type 11" evidence="1">
    <location>
        <begin position="14"/>
        <end position="93"/>
    </location>
</feature>
<protein>
    <recommendedName>
        <fullName evidence="1">Methyltransferase type 11 domain-containing protein</fullName>
    </recommendedName>
</protein>